<comment type="caution">
    <text evidence="1">The sequence shown here is derived from an EMBL/GenBank/DDBJ whole genome shotgun (WGS) entry which is preliminary data.</text>
</comment>
<dbReference type="InterPro" id="IPR046193">
    <property type="entry name" value="DUF6221"/>
</dbReference>
<dbReference type="Proteomes" id="UP000262882">
    <property type="component" value="Unassembled WGS sequence"/>
</dbReference>
<organism evidence="1 2">
    <name type="scientific">Actinomadura spongiicola</name>
    <dbReference type="NCBI Taxonomy" id="2303421"/>
    <lineage>
        <taxon>Bacteria</taxon>
        <taxon>Bacillati</taxon>
        <taxon>Actinomycetota</taxon>
        <taxon>Actinomycetes</taxon>
        <taxon>Streptosporangiales</taxon>
        <taxon>Thermomonosporaceae</taxon>
        <taxon>Actinomadura</taxon>
    </lineage>
</organism>
<dbReference type="RefSeq" id="WP_117404159.1">
    <property type="nucleotide sequence ID" value="NZ_QVNQ01000012.1"/>
</dbReference>
<dbReference type="EMBL" id="QVNQ01000012">
    <property type="protein sequence ID" value="RFS81729.1"/>
    <property type="molecule type" value="Genomic_DNA"/>
</dbReference>
<reference evidence="1 2" key="1">
    <citation type="submission" date="2018-08" db="EMBL/GenBank/DDBJ databases">
        <title>Actinomadura spongicola sp. nov., isolated from marine sponge Leucetta chagosensis.</title>
        <authorList>
            <person name="Li L."/>
            <person name="Lin H.W."/>
        </authorList>
    </citation>
    <scope>NUCLEOTIDE SEQUENCE [LARGE SCALE GENOMIC DNA]</scope>
    <source>
        <strain evidence="1 2">LHW52907</strain>
    </source>
</reference>
<protein>
    <submittedName>
        <fullName evidence="1">Uncharacterized protein</fullName>
    </submittedName>
</protein>
<keyword evidence="2" id="KW-1185">Reference proteome</keyword>
<sequence length="166" mass="19005">MSDLVEFLRARLFEDEDTARWAADYRSRPNGGPDLSGSERWQWVETTSGERLRLGRRPMDHLQRPVSLRSVNEYPWRSRPGYGPHFVLDVSFVKEGVALHVARHSPARVVAEVRVKRRLLDLHSRMNGTGVCEACGEHVREGGCTTLRLLATPYADHPAYRATWRV</sequence>
<dbReference type="OrthoDB" id="4290974at2"/>
<dbReference type="Pfam" id="PF19730">
    <property type="entry name" value="DUF6221"/>
    <property type="match status" value="1"/>
</dbReference>
<gene>
    <name evidence="1" type="ORF">D0T12_31120</name>
</gene>
<evidence type="ECO:0000313" key="2">
    <source>
        <dbReference type="Proteomes" id="UP000262882"/>
    </source>
</evidence>
<name>A0A372G9D3_9ACTN</name>
<accession>A0A372G9D3</accession>
<dbReference type="AlphaFoldDB" id="A0A372G9D3"/>
<evidence type="ECO:0000313" key="1">
    <source>
        <dbReference type="EMBL" id="RFS81729.1"/>
    </source>
</evidence>
<proteinExistence type="predicted"/>